<proteinExistence type="inferred from homology"/>
<dbReference type="PRINTS" id="PR00723">
    <property type="entry name" value="SUBTILISIN"/>
</dbReference>
<keyword evidence="4" id="KW-0732">Signal</keyword>
<dbReference type="InterPro" id="IPR046450">
    <property type="entry name" value="PA_dom_sf"/>
</dbReference>
<keyword evidence="5 9" id="KW-0378">Hydrolase</keyword>
<keyword evidence="7" id="KW-0325">Glycoprotein</keyword>
<feature type="active site" description="Charge relay system" evidence="8 9">
    <location>
        <position position="228"/>
    </location>
</feature>
<dbReference type="SUPFAM" id="SSF52025">
    <property type="entry name" value="PA domain"/>
    <property type="match status" value="1"/>
</dbReference>
<evidence type="ECO:0000259" key="10">
    <source>
        <dbReference type="Pfam" id="PF00082"/>
    </source>
</evidence>
<evidence type="ECO:0000313" key="15">
    <source>
        <dbReference type="Proteomes" id="UP000631114"/>
    </source>
</evidence>
<dbReference type="Pfam" id="PF00082">
    <property type="entry name" value="Peptidase_S8"/>
    <property type="match status" value="1"/>
</dbReference>
<dbReference type="CDD" id="cd02120">
    <property type="entry name" value="PA_subtilisin_like"/>
    <property type="match status" value="1"/>
</dbReference>
<dbReference type="InterPro" id="IPR023827">
    <property type="entry name" value="Peptidase_S8_Asp-AS"/>
</dbReference>
<dbReference type="PROSITE" id="PS00136">
    <property type="entry name" value="SUBTILASE_ASP"/>
    <property type="match status" value="1"/>
</dbReference>
<dbReference type="GO" id="GO:0004252">
    <property type="term" value="F:serine-type endopeptidase activity"/>
    <property type="evidence" value="ECO:0007669"/>
    <property type="project" value="UniProtKB-UniRule"/>
</dbReference>
<keyword evidence="15" id="KW-1185">Reference proteome</keyword>
<dbReference type="InterPro" id="IPR041469">
    <property type="entry name" value="Subtilisin-like_FN3"/>
</dbReference>
<dbReference type="Gene3D" id="3.40.50.200">
    <property type="entry name" value="Peptidase S8/S53 domain"/>
    <property type="match status" value="2"/>
</dbReference>
<comment type="caution">
    <text evidence="14">The sequence shown here is derived from an EMBL/GenBank/DDBJ whole genome shotgun (WGS) entry which is preliminary data.</text>
</comment>
<evidence type="ECO:0000256" key="7">
    <source>
        <dbReference type="ARBA" id="ARBA00023180"/>
    </source>
</evidence>
<dbReference type="Pfam" id="PF05922">
    <property type="entry name" value="Inhibitor_I9"/>
    <property type="match status" value="1"/>
</dbReference>
<dbReference type="GO" id="GO:0006508">
    <property type="term" value="P:proteolysis"/>
    <property type="evidence" value="ECO:0007669"/>
    <property type="project" value="UniProtKB-KW"/>
</dbReference>
<dbReference type="Gene3D" id="3.30.70.80">
    <property type="entry name" value="Peptidase S8 propeptide/proteinase inhibitor I9"/>
    <property type="match status" value="1"/>
</dbReference>
<evidence type="ECO:0000256" key="2">
    <source>
        <dbReference type="ARBA" id="ARBA00022525"/>
    </source>
</evidence>
<dbReference type="InterPro" id="IPR036852">
    <property type="entry name" value="Peptidase_S8/S53_dom_sf"/>
</dbReference>
<evidence type="ECO:0000256" key="4">
    <source>
        <dbReference type="ARBA" id="ARBA00022729"/>
    </source>
</evidence>
<dbReference type="EMBL" id="JADFTS010000003">
    <property type="protein sequence ID" value="KAF9614893.1"/>
    <property type="molecule type" value="Genomic_DNA"/>
</dbReference>
<feature type="domain" description="Peptidase S8/S53" evidence="10">
    <location>
        <begin position="242"/>
        <end position="513"/>
    </location>
</feature>
<dbReference type="InterPro" id="IPR003137">
    <property type="entry name" value="PA_domain"/>
</dbReference>
<dbReference type="PROSITE" id="PS51892">
    <property type="entry name" value="SUBTILASE"/>
    <property type="match status" value="1"/>
</dbReference>
<evidence type="ECO:0000313" key="14">
    <source>
        <dbReference type="EMBL" id="KAF9614893.1"/>
    </source>
</evidence>
<dbReference type="InterPro" id="IPR010259">
    <property type="entry name" value="S8pro/Inhibitor_I9"/>
</dbReference>
<dbReference type="InterPro" id="IPR037045">
    <property type="entry name" value="S8pro/Inhibitor_I9_sf"/>
</dbReference>
<evidence type="ECO:0000256" key="5">
    <source>
        <dbReference type="ARBA" id="ARBA00022801"/>
    </source>
</evidence>
<feature type="domain" description="Inhibitor I9" evidence="12">
    <location>
        <begin position="57"/>
        <end position="139"/>
    </location>
</feature>
<evidence type="ECO:0000256" key="6">
    <source>
        <dbReference type="ARBA" id="ARBA00022825"/>
    </source>
</evidence>
<dbReference type="SUPFAM" id="SSF52743">
    <property type="entry name" value="Subtilisin-like"/>
    <property type="match status" value="1"/>
</dbReference>
<feature type="active site" description="Charge relay system" evidence="8 9">
    <location>
        <position position="171"/>
    </location>
</feature>
<comment type="similarity">
    <text evidence="1 9">Belongs to the peptidase S8 family.</text>
</comment>
<evidence type="ECO:0000259" key="12">
    <source>
        <dbReference type="Pfam" id="PF05922"/>
    </source>
</evidence>
<evidence type="ECO:0000256" key="9">
    <source>
        <dbReference type="PROSITE-ProRule" id="PRU01240"/>
    </source>
</evidence>
<keyword evidence="2" id="KW-0964">Secreted</keyword>
<name>A0A835IFN4_9MAGN</name>
<feature type="domain" description="PA" evidence="11">
    <location>
        <begin position="331"/>
        <end position="410"/>
    </location>
</feature>
<dbReference type="Gene3D" id="2.60.40.2310">
    <property type="match status" value="1"/>
</dbReference>
<dbReference type="PANTHER" id="PTHR10795">
    <property type="entry name" value="PROPROTEIN CONVERTASE SUBTILISIN/KEXIN"/>
    <property type="match status" value="1"/>
</dbReference>
<evidence type="ECO:0000256" key="8">
    <source>
        <dbReference type="PIRSR" id="PIRSR615500-1"/>
    </source>
</evidence>
<keyword evidence="6 9" id="KW-0720">Serine protease</keyword>
<protein>
    <submittedName>
        <fullName evidence="14">Uncharacterized protein</fullName>
    </submittedName>
</protein>
<dbReference type="Gene3D" id="3.50.30.30">
    <property type="match status" value="1"/>
</dbReference>
<sequence length="688" mass="73219">MESNKKCGLLQTMAVFFLLTIISFLSFIPSIASQHYDPIAHSNIPLSSESAKGIEQTYIVHVRPQESTVSGTKENGDDYYRSFLPLSIASSDDSPKQIIHSYHNVISGFAVKLTEEELKIMEKKDGFLSATPEKKFQLHTTHTPDFLGLHLNLGFWKQSNFGKGVIIGVVDSGVFPSHPSFSGEGMPPPPAKWKGQCEFNVTECNNKIIGARNLVNGTSGPPIDVQGHGSHTASTAAGRVVKNADVLGNAFGTAAGMAPHAHLAIYRKESFVSCSAGNHGPLASSLHNDAPWILTVGASTMDREIRATVKLGNGEEFDGESLFQPKKFTFTLPLVYAGANGNPESAVCAKGSLNGTGFKGKIVVCERGGGVGQIDKGIEVQNAGGVAMILANDESNAFSIDARAHVLPASHGTVIGSASAPAVSSFSSRGPSITSPGILKPDIIGPGVSILAAWPFSLDNSGSTSTFNIISGTSMSCPHLSGVAALIKSAHPDWSPAAIKSAIMTTADLHNLKGKRIFNQLLQPADLFATGSGHVNPTRANDPGLVYDIQPSDYIPYLCGLGYTDTQVGILARQTIKCADYHSISEGELNYPSFTVKLGTSQTFSRTLTNVGDAHSTYTIDIYAPKGVYAKVDPEMLYFTEVNQKLVYSVTFAQAVDGGAQSGSFAQGFLKWVSRKHFVRSPISITFE</sequence>
<dbReference type="Pfam" id="PF17766">
    <property type="entry name" value="fn3_6"/>
    <property type="match status" value="1"/>
</dbReference>
<dbReference type="InterPro" id="IPR045051">
    <property type="entry name" value="SBT"/>
</dbReference>
<evidence type="ECO:0000256" key="1">
    <source>
        <dbReference type="ARBA" id="ARBA00011073"/>
    </source>
</evidence>
<dbReference type="OrthoDB" id="206201at2759"/>
<accession>A0A835IFN4</accession>
<reference evidence="14 15" key="1">
    <citation type="submission" date="2020-10" db="EMBL/GenBank/DDBJ databases">
        <title>The Coptis chinensis genome and diversification of protoberbering-type alkaloids.</title>
        <authorList>
            <person name="Wang B."/>
            <person name="Shu S."/>
            <person name="Song C."/>
            <person name="Liu Y."/>
        </authorList>
    </citation>
    <scope>NUCLEOTIDE SEQUENCE [LARGE SCALE GENOMIC DNA]</scope>
    <source>
        <strain evidence="14">HL-2020</strain>
        <tissue evidence="14">Leaf</tissue>
    </source>
</reference>
<organism evidence="14 15">
    <name type="scientific">Coptis chinensis</name>
    <dbReference type="NCBI Taxonomy" id="261450"/>
    <lineage>
        <taxon>Eukaryota</taxon>
        <taxon>Viridiplantae</taxon>
        <taxon>Streptophyta</taxon>
        <taxon>Embryophyta</taxon>
        <taxon>Tracheophyta</taxon>
        <taxon>Spermatophyta</taxon>
        <taxon>Magnoliopsida</taxon>
        <taxon>Ranunculales</taxon>
        <taxon>Ranunculaceae</taxon>
        <taxon>Coptidoideae</taxon>
        <taxon>Coptis</taxon>
    </lineage>
</organism>
<evidence type="ECO:0000259" key="11">
    <source>
        <dbReference type="Pfam" id="PF02225"/>
    </source>
</evidence>
<feature type="active site" description="Charge relay system" evidence="8 9">
    <location>
        <position position="474"/>
    </location>
</feature>
<evidence type="ECO:0000256" key="3">
    <source>
        <dbReference type="ARBA" id="ARBA00022670"/>
    </source>
</evidence>
<dbReference type="InterPro" id="IPR000209">
    <property type="entry name" value="Peptidase_S8/S53_dom"/>
</dbReference>
<dbReference type="Proteomes" id="UP000631114">
    <property type="component" value="Unassembled WGS sequence"/>
</dbReference>
<gene>
    <name evidence="14" type="ORF">IFM89_020990</name>
</gene>
<dbReference type="Pfam" id="PF02225">
    <property type="entry name" value="PA"/>
    <property type="match status" value="1"/>
</dbReference>
<dbReference type="AlphaFoldDB" id="A0A835IFN4"/>
<feature type="domain" description="Subtilisin-like protease fibronectin type-III" evidence="13">
    <location>
        <begin position="588"/>
        <end position="685"/>
    </location>
</feature>
<dbReference type="InterPro" id="IPR015500">
    <property type="entry name" value="Peptidase_S8_subtilisin-rel"/>
</dbReference>
<keyword evidence="3 9" id="KW-0645">Protease</keyword>
<evidence type="ECO:0000259" key="13">
    <source>
        <dbReference type="Pfam" id="PF17766"/>
    </source>
</evidence>